<dbReference type="SMR" id="A0A1U8GRS8"/>
<evidence type="ECO:0000313" key="4">
    <source>
        <dbReference type="Proteomes" id="UP000222542"/>
    </source>
</evidence>
<dbReference type="KEGG" id="cann:107869441"/>
<evidence type="ECO:0000313" key="3">
    <source>
        <dbReference type="EMBL" id="PHT84650.1"/>
    </source>
</evidence>
<name>A0A1U8GRS8_CAPAN</name>
<dbReference type="OrthoDB" id="408631at2759"/>
<dbReference type="InterPro" id="IPR013094">
    <property type="entry name" value="AB_hydrolase_3"/>
</dbReference>
<reference evidence="3 4" key="1">
    <citation type="journal article" date="2014" name="Nat. Genet.">
        <title>Genome sequence of the hot pepper provides insights into the evolution of pungency in Capsicum species.</title>
        <authorList>
            <person name="Kim S."/>
            <person name="Park M."/>
            <person name="Yeom S.I."/>
            <person name="Kim Y.M."/>
            <person name="Lee J.M."/>
            <person name="Lee H.A."/>
            <person name="Seo E."/>
            <person name="Choi J."/>
            <person name="Cheong K."/>
            <person name="Kim K.T."/>
            <person name="Jung K."/>
            <person name="Lee G.W."/>
            <person name="Oh S.K."/>
            <person name="Bae C."/>
            <person name="Kim S.B."/>
            <person name="Lee H.Y."/>
            <person name="Kim S.Y."/>
            <person name="Kim M.S."/>
            <person name="Kang B.C."/>
            <person name="Jo Y.D."/>
            <person name="Yang H.B."/>
            <person name="Jeong H.J."/>
            <person name="Kang W.H."/>
            <person name="Kwon J.K."/>
            <person name="Shin C."/>
            <person name="Lim J.Y."/>
            <person name="Park J.H."/>
            <person name="Huh J.H."/>
            <person name="Kim J.S."/>
            <person name="Kim B.D."/>
            <person name="Cohen O."/>
            <person name="Paran I."/>
            <person name="Suh M.C."/>
            <person name="Lee S.B."/>
            <person name="Kim Y.K."/>
            <person name="Shin Y."/>
            <person name="Noh S.J."/>
            <person name="Park J."/>
            <person name="Seo Y.S."/>
            <person name="Kwon S.Y."/>
            <person name="Kim H.A."/>
            <person name="Park J.M."/>
            <person name="Kim H.J."/>
            <person name="Choi S.B."/>
            <person name="Bosland P.W."/>
            <person name="Reeves G."/>
            <person name="Jo S.H."/>
            <person name="Lee B.W."/>
            <person name="Cho H.T."/>
            <person name="Choi H.S."/>
            <person name="Lee M.S."/>
            <person name="Yu Y."/>
            <person name="Do Choi Y."/>
            <person name="Park B.S."/>
            <person name="van Deynze A."/>
            <person name="Ashrafi H."/>
            <person name="Hill T."/>
            <person name="Kim W.T."/>
            <person name="Pai H.S."/>
            <person name="Ahn H.K."/>
            <person name="Yeam I."/>
            <person name="Giovannoni J.J."/>
            <person name="Rose J.K."/>
            <person name="Sorensen I."/>
            <person name="Lee S.J."/>
            <person name="Kim R.W."/>
            <person name="Choi I.Y."/>
            <person name="Choi B.S."/>
            <person name="Lim J.S."/>
            <person name="Lee Y.H."/>
            <person name="Choi D."/>
        </authorList>
    </citation>
    <scope>NUCLEOTIDE SEQUENCE [LARGE SCALE GENOMIC DNA]</scope>
    <source>
        <strain evidence="4">cv. CM334</strain>
    </source>
</reference>
<feature type="domain" description="Alpha/beta hydrolase fold-3" evidence="2">
    <location>
        <begin position="76"/>
        <end position="297"/>
    </location>
</feature>
<dbReference type="Pfam" id="PF07859">
    <property type="entry name" value="Abhydrolase_3"/>
    <property type="match status" value="1"/>
</dbReference>
<evidence type="ECO:0000259" key="2">
    <source>
        <dbReference type="Pfam" id="PF07859"/>
    </source>
</evidence>
<protein>
    <submittedName>
        <fullName evidence="3">Carboxylesterase 2</fullName>
    </submittedName>
</protein>
<keyword evidence="4" id="KW-1185">Reference proteome</keyword>
<dbReference type="AlphaFoldDB" id="A0A1U8GRS8"/>
<dbReference type="PANTHER" id="PTHR23024:SF577">
    <property type="entry name" value="CARBOXYLESTERASE 2-RELATED"/>
    <property type="match status" value="1"/>
</dbReference>
<dbReference type="GO" id="GO:0016787">
    <property type="term" value="F:hydrolase activity"/>
    <property type="evidence" value="ECO:0007669"/>
    <property type="project" value="InterPro"/>
</dbReference>
<dbReference type="EMBL" id="AYRZ02000004">
    <property type="protein sequence ID" value="PHT84650.1"/>
    <property type="molecule type" value="Genomic_DNA"/>
</dbReference>
<accession>A0A1U8GRS8</accession>
<proteinExistence type="inferred from homology"/>
<dbReference type="InterPro" id="IPR050466">
    <property type="entry name" value="Carboxylest/Gibb_receptor"/>
</dbReference>
<dbReference type="STRING" id="4072.A0A1U8GRS8"/>
<sequence length="320" mass="36071">MDTTNNLEVVHDVFPYLKVYKNGTIKRLVGTEFAPATYDTQTGVTSKDVLVNPKTGLSARIYLPNSTTKSKKHPLVVYFHGGAFCISSVGDPKYHDSLTVFVSTANVVLVSVDYRLAPEHPLPTAYDDSWYVLKWVAAHNFKQGTDVWLQEFVDFDSVFLAGDSAGANISHFMAIRAGKSDEDIGIKISGMLMINPYFWGEEPIGIEIKDQVRKSMVDKWWEFVCPSNKGNNDPLINPFVDEAPSLEELACDRVLVCVAELDILRDRGILYYEYLVESQWKGKVEMIETKGEDHVFHIFNPKSEKALDLVKCWADFINGK</sequence>
<dbReference type="Gene3D" id="3.40.50.1820">
    <property type="entry name" value="alpha/beta hydrolase"/>
    <property type="match status" value="1"/>
</dbReference>
<dbReference type="InterPro" id="IPR029058">
    <property type="entry name" value="AB_hydrolase_fold"/>
</dbReference>
<comment type="caution">
    <text evidence="3">The sequence shown here is derived from an EMBL/GenBank/DDBJ whole genome shotgun (WGS) entry which is preliminary data.</text>
</comment>
<reference evidence="3 4" key="2">
    <citation type="journal article" date="2017" name="Genome Biol.">
        <title>New reference genome sequences of hot pepper reveal the massive evolution of plant disease-resistance genes by retroduplication.</title>
        <authorList>
            <person name="Kim S."/>
            <person name="Park J."/>
            <person name="Yeom S.I."/>
            <person name="Kim Y.M."/>
            <person name="Seo E."/>
            <person name="Kim K.T."/>
            <person name="Kim M.S."/>
            <person name="Lee J.M."/>
            <person name="Cheong K."/>
            <person name="Shin H.S."/>
            <person name="Kim S.B."/>
            <person name="Han K."/>
            <person name="Lee J."/>
            <person name="Park M."/>
            <person name="Lee H.A."/>
            <person name="Lee H.Y."/>
            <person name="Lee Y."/>
            <person name="Oh S."/>
            <person name="Lee J.H."/>
            <person name="Choi E."/>
            <person name="Choi E."/>
            <person name="Lee S.E."/>
            <person name="Jeon J."/>
            <person name="Kim H."/>
            <person name="Choi G."/>
            <person name="Song H."/>
            <person name="Lee J."/>
            <person name="Lee S.C."/>
            <person name="Kwon J.K."/>
            <person name="Lee H.Y."/>
            <person name="Koo N."/>
            <person name="Hong Y."/>
            <person name="Kim R.W."/>
            <person name="Kang W.H."/>
            <person name="Huh J.H."/>
            <person name="Kang B.C."/>
            <person name="Yang T.J."/>
            <person name="Lee Y.H."/>
            <person name="Bennetzen J.L."/>
            <person name="Choi D."/>
        </authorList>
    </citation>
    <scope>NUCLEOTIDE SEQUENCE [LARGE SCALE GENOMIC DNA]</scope>
    <source>
        <strain evidence="4">cv. CM334</strain>
    </source>
</reference>
<evidence type="ECO:0000256" key="1">
    <source>
        <dbReference type="ARBA" id="ARBA00010515"/>
    </source>
</evidence>
<comment type="similarity">
    <text evidence="1">Belongs to the 'GDXG' lipolytic enzyme family.</text>
</comment>
<dbReference type="PANTHER" id="PTHR23024">
    <property type="entry name" value="ARYLACETAMIDE DEACETYLASE"/>
    <property type="match status" value="1"/>
</dbReference>
<dbReference type="OMA" id="VSCANVV"/>
<dbReference type="Proteomes" id="UP000222542">
    <property type="component" value="Unassembled WGS sequence"/>
</dbReference>
<gene>
    <name evidence="3" type="ORF">T459_13093</name>
</gene>
<dbReference type="Gramene" id="PHT84650">
    <property type="protein sequence ID" value="PHT84650"/>
    <property type="gene ID" value="T459_13093"/>
</dbReference>
<dbReference type="SUPFAM" id="SSF53474">
    <property type="entry name" value="alpha/beta-Hydrolases"/>
    <property type="match status" value="1"/>
</dbReference>
<organism evidence="3 4">
    <name type="scientific">Capsicum annuum</name>
    <name type="common">Capsicum pepper</name>
    <dbReference type="NCBI Taxonomy" id="4072"/>
    <lineage>
        <taxon>Eukaryota</taxon>
        <taxon>Viridiplantae</taxon>
        <taxon>Streptophyta</taxon>
        <taxon>Embryophyta</taxon>
        <taxon>Tracheophyta</taxon>
        <taxon>Spermatophyta</taxon>
        <taxon>Magnoliopsida</taxon>
        <taxon>eudicotyledons</taxon>
        <taxon>Gunneridae</taxon>
        <taxon>Pentapetalae</taxon>
        <taxon>asterids</taxon>
        <taxon>lamiids</taxon>
        <taxon>Solanales</taxon>
        <taxon>Solanaceae</taxon>
        <taxon>Solanoideae</taxon>
        <taxon>Capsiceae</taxon>
        <taxon>Capsicum</taxon>
    </lineage>
</organism>